<dbReference type="OrthoDB" id="9809908at2"/>
<dbReference type="InterPro" id="IPR010559">
    <property type="entry name" value="Sig_transdc_His_kin_internal"/>
</dbReference>
<keyword evidence="4" id="KW-1185">Reference proteome</keyword>
<proteinExistence type="predicted"/>
<dbReference type="EMBL" id="LIYD01000005">
    <property type="protein sequence ID" value="KOS06684.1"/>
    <property type="molecule type" value="Genomic_DNA"/>
</dbReference>
<comment type="caution">
    <text evidence="3">The sequence shown here is derived from an EMBL/GenBank/DDBJ whole genome shotgun (WGS) entry which is preliminary data.</text>
</comment>
<name>A0A0M8MDP4_9FLAO</name>
<dbReference type="PATRIC" id="fig|1202724.3.peg.2496"/>
<keyword evidence="1" id="KW-0812">Transmembrane</keyword>
<dbReference type="STRING" id="1202724.AM493_12045"/>
<dbReference type="Proteomes" id="UP000037755">
    <property type="component" value="Unassembled WGS sequence"/>
</dbReference>
<dbReference type="PANTHER" id="PTHR34220:SF7">
    <property type="entry name" value="SENSOR HISTIDINE KINASE YPDA"/>
    <property type="match status" value="1"/>
</dbReference>
<feature type="domain" description="Signal transduction histidine kinase internal region" evidence="2">
    <location>
        <begin position="173"/>
        <end position="249"/>
    </location>
</feature>
<gene>
    <name evidence="3" type="ORF">AM493_12045</name>
</gene>
<dbReference type="Gene3D" id="3.30.565.10">
    <property type="entry name" value="Histidine kinase-like ATPase, C-terminal domain"/>
    <property type="match status" value="1"/>
</dbReference>
<reference evidence="3 4" key="1">
    <citation type="submission" date="2015-08" db="EMBL/GenBank/DDBJ databases">
        <title>Whole genome sequence of Flavobacterium akiainvivens IK-1T, from decaying Wikstroemia oahuensis, an endemic Hawaiian shrub.</title>
        <authorList>
            <person name="Wan X."/>
            <person name="Hou S."/>
            <person name="Saito J."/>
            <person name="Donachie S."/>
        </authorList>
    </citation>
    <scope>NUCLEOTIDE SEQUENCE [LARGE SCALE GENOMIC DNA]</scope>
    <source>
        <strain evidence="3 4">IK-1</strain>
    </source>
</reference>
<dbReference type="InterPro" id="IPR036890">
    <property type="entry name" value="HATPase_C_sf"/>
</dbReference>
<sequence>MGKKSISEKNIKLISIITEKRYWVWRHIILLSAFVMLQQSARVLFQMDYQDQFEGNCGIYQALLPFVIFTSILYINIYLLMPVFFKGKYIQYLWLVIAIVMAGLLLMRYVAATFLDPYRIVPKTKEINSAAELLAATIFVIPIVLATSTARLMQKWIRDRERLNELDKLTVDMELTALKNQINPHFLFNMLNNVNTLVRTRPGSASEVIVKLSEFLRYQLYENDTETTSLDKECAFLSNFLNLEKIRRDNFSFTVNCTTPGTNAATVLIPPNLFTTFVENAIKHSVDLSGKEAYVAIQITAEAQQLHFSCTNSQSEDETWRDSKSGGLGLANIKRRLELLYCNRYSLECNDATTTYTVTLTLPYELYYSR</sequence>
<accession>A0A0M8MDP4</accession>
<feature type="transmembrane region" description="Helical" evidence="1">
    <location>
        <begin position="131"/>
        <end position="153"/>
    </location>
</feature>
<evidence type="ECO:0000256" key="1">
    <source>
        <dbReference type="SAM" id="Phobius"/>
    </source>
</evidence>
<dbReference type="GO" id="GO:0000155">
    <property type="term" value="F:phosphorelay sensor kinase activity"/>
    <property type="evidence" value="ECO:0007669"/>
    <property type="project" value="InterPro"/>
</dbReference>
<dbReference type="GO" id="GO:0016020">
    <property type="term" value="C:membrane"/>
    <property type="evidence" value="ECO:0007669"/>
    <property type="project" value="InterPro"/>
</dbReference>
<evidence type="ECO:0000313" key="4">
    <source>
        <dbReference type="Proteomes" id="UP000037755"/>
    </source>
</evidence>
<dbReference type="RefSeq" id="WP_054408290.1">
    <property type="nucleotide sequence ID" value="NZ_FOYA01000016.1"/>
</dbReference>
<feature type="transmembrane region" description="Helical" evidence="1">
    <location>
        <begin position="59"/>
        <end position="80"/>
    </location>
</feature>
<dbReference type="InterPro" id="IPR050640">
    <property type="entry name" value="Bact_2-comp_sensor_kinase"/>
</dbReference>
<protein>
    <recommendedName>
        <fullName evidence="2">Signal transduction histidine kinase internal region domain-containing protein</fullName>
    </recommendedName>
</protein>
<dbReference type="PANTHER" id="PTHR34220">
    <property type="entry name" value="SENSOR HISTIDINE KINASE YPDA"/>
    <property type="match status" value="1"/>
</dbReference>
<evidence type="ECO:0000259" key="2">
    <source>
        <dbReference type="Pfam" id="PF06580"/>
    </source>
</evidence>
<dbReference type="SUPFAM" id="SSF55874">
    <property type="entry name" value="ATPase domain of HSP90 chaperone/DNA topoisomerase II/histidine kinase"/>
    <property type="match status" value="1"/>
</dbReference>
<feature type="transmembrane region" description="Helical" evidence="1">
    <location>
        <begin position="92"/>
        <end position="111"/>
    </location>
</feature>
<feature type="transmembrane region" description="Helical" evidence="1">
    <location>
        <begin position="21"/>
        <end position="39"/>
    </location>
</feature>
<organism evidence="3 4">
    <name type="scientific">Flavobacterium akiainvivens</name>
    <dbReference type="NCBI Taxonomy" id="1202724"/>
    <lineage>
        <taxon>Bacteria</taxon>
        <taxon>Pseudomonadati</taxon>
        <taxon>Bacteroidota</taxon>
        <taxon>Flavobacteriia</taxon>
        <taxon>Flavobacteriales</taxon>
        <taxon>Flavobacteriaceae</taxon>
        <taxon>Flavobacterium</taxon>
    </lineage>
</organism>
<keyword evidence="1" id="KW-0472">Membrane</keyword>
<dbReference type="Pfam" id="PF06580">
    <property type="entry name" value="His_kinase"/>
    <property type="match status" value="1"/>
</dbReference>
<evidence type="ECO:0000313" key="3">
    <source>
        <dbReference type="EMBL" id="KOS06684.1"/>
    </source>
</evidence>
<dbReference type="AlphaFoldDB" id="A0A0M8MDP4"/>
<keyword evidence="1" id="KW-1133">Transmembrane helix</keyword>